<dbReference type="Gene3D" id="3.40.50.2300">
    <property type="match status" value="1"/>
</dbReference>
<dbReference type="EMBL" id="CP146069">
    <property type="protein sequence ID" value="WWR45766.1"/>
    <property type="molecule type" value="Genomic_DNA"/>
</dbReference>
<dbReference type="Proteomes" id="UP001364156">
    <property type="component" value="Chromosome"/>
</dbReference>
<evidence type="ECO:0000313" key="5">
    <source>
        <dbReference type="Proteomes" id="UP001364156"/>
    </source>
</evidence>
<evidence type="ECO:0000256" key="2">
    <source>
        <dbReference type="PROSITE-ProRule" id="PRU00169"/>
    </source>
</evidence>
<name>A0ABZ2HII8_9RHOB</name>
<dbReference type="InterPro" id="IPR011006">
    <property type="entry name" value="CheY-like_superfamily"/>
</dbReference>
<evidence type="ECO:0000313" key="4">
    <source>
        <dbReference type="EMBL" id="WWR45766.1"/>
    </source>
</evidence>
<dbReference type="InterPro" id="IPR001789">
    <property type="entry name" value="Sig_transdc_resp-reg_receiver"/>
</dbReference>
<feature type="domain" description="Response regulatory" evidence="3">
    <location>
        <begin position="26"/>
        <end position="145"/>
    </location>
</feature>
<reference evidence="4 5" key="1">
    <citation type="submission" date="2023-10" db="EMBL/GenBank/DDBJ databases">
        <title>Roseovarius strain S88 nov., isolated from a marine algae.</title>
        <authorList>
            <person name="Lee M.W."/>
            <person name="Lee J.K."/>
            <person name="Kim J.M."/>
            <person name="Choi D.G."/>
            <person name="Baek J.H."/>
            <person name="Bayburt H."/>
            <person name="Jung J.J."/>
            <person name="Han D.M."/>
            <person name="Jeon C.O."/>
        </authorList>
    </citation>
    <scope>NUCLEOTIDE SEQUENCE [LARGE SCALE GENOMIC DNA]</scope>
    <source>
        <strain evidence="4 5">S88</strain>
    </source>
</reference>
<protein>
    <submittedName>
        <fullName evidence="4">Response regulator transcription factor</fullName>
    </submittedName>
</protein>
<gene>
    <name evidence="4" type="ORF">RZ517_13375</name>
</gene>
<evidence type="ECO:0000256" key="1">
    <source>
        <dbReference type="ARBA" id="ARBA00022553"/>
    </source>
</evidence>
<dbReference type="RefSeq" id="WP_338548681.1">
    <property type="nucleotide sequence ID" value="NZ_CP146069.1"/>
</dbReference>
<dbReference type="CDD" id="cd17574">
    <property type="entry name" value="REC_OmpR"/>
    <property type="match status" value="1"/>
</dbReference>
<keyword evidence="1 2" id="KW-0597">Phosphoprotein</keyword>
<sequence length="379" mass="42702">MENENNGHNRFQEKLEHRAQKTPQLKVLVVDDDPSILELLKTALTTIDSYNVTVANSAESAIDALEAATTPFDCLLLDIQMPDTDGIVLLRGIRALPDYSETPIIMLTAMSERSYVDDAFMAGATDYVCKPFDLLDLRGRMNSARRLVKERLKTEKSLRSVKILKQELENNQQFNFEDPLTIDDADRCLRFVEFDNYVGQLSRGRLFNSYAVAIKLQDASILYDITSCGCFRRVVHDTAHCIQSATSEIDCIFSYRGEGVFLVVVHEEMPSAEFPSEEKLNNYVSVMLRERHAAAWVHVLVGEPISMRSLSRSGASTALTRAVTSVGEREEELREKNSVLSGAEVAEEVTATGSTEPRKRMYERVLMELFGEESYLSMK</sequence>
<accession>A0ABZ2HII8</accession>
<dbReference type="Pfam" id="PF00072">
    <property type="entry name" value="Response_reg"/>
    <property type="match status" value="1"/>
</dbReference>
<feature type="modified residue" description="4-aspartylphosphate" evidence="2">
    <location>
        <position position="78"/>
    </location>
</feature>
<dbReference type="PANTHER" id="PTHR44591">
    <property type="entry name" value="STRESS RESPONSE REGULATOR PROTEIN 1"/>
    <property type="match status" value="1"/>
</dbReference>
<keyword evidence="5" id="KW-1185">Reference proteome</keyword>
<dbReference type="PANTHER" id="PTHR44591:SF3">
    <property type="entry name" value="RESPONSE REGULATORY DOMAIN-CONTAINING PROTEIN"/>
    <property type="match status" value="1"/>
</dbReference>
<proteinExistence type="predicted"/>
<evidence type="ECO:0000259" key="3">
    <source>
        <dbReference type="PROSITE" id="PS50110"/>
    </source>
</evidence>
<dbReference type="InterPro" id="IPR050595">
    <property type="entry name" value="Bact_response_regulator"/>
</dbReference>
<dbReference type="SUPFAM" id="SSF52172">
    <property type="entry name" value="CheY-like"/>
    <property type="match status" value="1"/>
</dbReference>
<dbReference type="PROSITE" id="PS50110">
    <property type="entry name" value="RESPONSE_REGULATORY"/>
    <property type="match status" value="1"/>
</dbReference>
<organism evidence="4 5">
    <name type="scientific">Roseovarius phycicola</name>
    <dbReference type="NCBI Taxonomy" id="3080976"/>
    <lineage>
        <taxon>Bacteria</taxon>
        <taxon>Pseudomonadati</taxon>
        <taxon>Pseudomonadota</taxon>
        <taxon>Alphaproteobacteria</taxon>
        <taxon>Rhodobacterales</taxon>
        <taxon>Roseobacteraceae</taxon>
        <taxon>Roseovarius</taxon>
    </lineage>
</organism>
<dbReference type="SMART" id="SM00448">
    <property type="entry name" value="REC"/>
    <property type="match status" value="1"/>
</dbReference>